<dbReference type="AlphaFoldDB" id="A0AAV7TJT5"/>
<keyword evidence="3" id="KW-1185">Reference proteome</keyword>
<gene>
    <name evidence="2" type="ORF">NDU88_001332</name>
</gene>
<feature type="region of interest" description="Disordered" evidence="1">
    <location>
        <begin position="27"/>
        <end position="106"/>
    </location>
</feature>
<protein>
    <submittedName>
        <fullName evidence="2">Uncharacterized protein</fullName>
    </submittedName>
</protein>
<evidence type="ECO:0000256" key="1">
    <source>
        <dbReference type="SAM" id="MobiDB-lite"/>
    </source>
</evidence>
<feature type="compositionally biased region" description="Polar residues" evidence="1">
    <location>
        <begin position="27"/>
        <end position="37"/>
    </location>
</feature>
<comment type="caution">
    <text evidence="2">The sequence shown here is derived from an EMBL/GenBank/DDBJ whole genome shotgun (WGS) entry which is preliminary data.</text>
</comment>
<feature type="compositionally biased region" description="Polar residues" evidence="1">
    <location>
        <begin position="46"/>
        <end position="55"/>
    </location>
</feature>
<reference evidence="2" key="1">
    <citation type="journal article" date="2022" name="bioRxiv">
        <title>Sequencing and chromosome-scale assembly of the giantPleurodeles waltlgenome.</title>
        <authorList>
            <person name="Brown T."/>
            <person name="Elewa A."/>
            <person name="Iarovenko S."/>
            <person name="Subramanian E."/>
            <person name="Araus A.J."/>
            <person name="Petzold A."/>
            <person name="Susuki M."/>
            <person name="Suzuki K.-i.T."/>
            <person name="Hayashi T."/>
            <person name="Toyoda A."/>
            <person name="Oliveira C."/>
            <person name="Osipova E."/>
            <person name="Leigh N.D."/>
            <person name="Simon A."/>
            <person name="Yun M.H."/>
        </authorList>
    </citation>
    <scope>NUCLEOTIDE SEQUENCE</scope>
    <source>
        <strain evidence="2">20211129_DDA</strain>
        <tissue evidence="2">Liver</tissue>
    </source>
</reference>
<dbReference type="Proteomes" id="UP001066276">
    <property type="component" value="Chromosome 3_2"/>
</dbReference>
<name>A0AAV7TJT5_PLEWA</name>
<evidence type="ECO:0000313" key="2">
    <source>
        <dbReference type="EMBL" id="KAJ1176048.1"/>
    </source>
</evidence>
<sequence length="106" mass="11379">MQASRITGGLFPSMSVLQAPSQCRSHRMSFSASTQASLARADRSGQEISTVQPTQAHRGCRTPVRQTDISLGRAQLKLGPMVPRPPVDSGSPPTHSLQFRAAVSHE</sequence>
<accession>A0AAV7TJT5</accession>
<evidence type="ECO:0000313" key="3">
    <source>
        <dbReference type="Proteomes" id="UP001066276"/>
    </source>
</evidence>
<proteinExistence type="predicted"/>
<dbReference type="EMBL" id="JANPWB010000006">
    <property type="protein sequence ID" value="KAJ1176048.1"/>
    <property type="molecule type" value="Genomic_DNA"/>
</dbReference>
<organism evidence="2 3">
    <name type="scientific">Pleurodeles waltl</name>
    <name type="common">Iberian ribbed newt</name>
    <dbReference type="NCBI Taxonomy" id="8319"/>
    <lineage>
        <taxon>Eukaryota</taxon>
        <taxon>Metazoa</taxon>
        <taxon>Chordata</taxon>
        <taxon>Craniata</taxon>
        <taxon>Vertebrata</taxon>
        <taxon>Euteleostomi</taxon>
        <taxon>Amphibia</taxon>
        <taxon>Batrachia</taxon>
        <taxon>Caudata</taxon>
        <taxon>Salamandroidea</taxon>
        <taxon>Salamandridae</taxon>
        <taxon>Pleurodelinae</taxon>
        <taxon>Pleurodeles</taxon>
    </lineage>
</organism>